<organism evidence="1 2">
    <name type="scientific">Cymbomonas tetramitiformis</name>
    <dbReference type="NCBI Taxonomy" id="36881"/>
    <lineage>
        <taxon>Eukaryota</taxon>
        <taxon>Viridiplantae</taxon>
        <taxon>Chlorophyta</taxon>
        <taxon>Pyramimonadophyceae</taxon>
        <taxon>Pyramimonadales</taxon>
        <taxon>Pyramimonadaceae</taxon>
        <taxon>Cymbomonas</taxon>
    </lineage>
</organism>
<reference evidence="1 2" key="1">
    <citation type="journal article" date="2015" name="Genome Biol. Evol.">
        <title>Comparative Genomics of a Bacterivorous Green Alga Reveals Evolutionary Causalities and Consequences of Phago-Mixotrophic Mode of Nutrition.</title>
        <authorList>
            <person name="Burns J.A."/>
            <person name="Paasch A."/>
            <person name="Narechania A."/>
            <person name="Kim E."/>
        </authorList>
    </citation>
    <scope>NUCLEOTIDE SEQUENCE [LARGE SCALE GENOMIC DNA]</scope>
    <source>
        <strain evidence="1 2">PLY_AMNH</strain>
    </source>
</reference>
<sequence>MVAKKQLLASIDLDFYDKLITPLRLDVELVKVELEDIYAHILEVWEQANPTDGRIKQHTSSVSTVGVAYSGLPSGMDVQTLIKDFQFHIDAANKVLSSLTDNVDNDKPPTR</sequence>
<dbReference type="EMBL" id="LGRX02015481">
    <property type="protein sequence ID" value="KAK3263393.1"/>
    <property type="molecule type" value="Genomic_DNA"/>
</dbReference>
<comment type="caution">
    <text evidence="1">The sequence shown here is derived from an EMBL/GenBank/DDBJ whole genome shotgun (WGS) entry which is preliminary data.</text>
</comment>
<dbReference type="Proteomes" id="UP001190700">
    <property type="component" value="Unassembled WGS sequence"/>
</dbReference>
<evidence type="ECO:0000313" key="1">
    <source>
        <dbReference type="EMBL" id="KAK3263393.1"/>
    </source>
</evidence>
<name>A0AAE0FPL3_9CHLO</name>
<evidence type="ECO:0000313" key="2">
    <source>
        <dbReference type="Proteomes" id="UP001190700"/>
    </source>
</evidence>
<accession>A0AAE0FPL3</accession>
<keyword evidence="2" id="KW-1185">Reference proteome</keyword>
<gene>
    <name evidence="1" type="ORF">CYMTET_27797</name>
</gene>
<proteinExistence type="predicted"/>
<dbReference type="AlphaFoldDB" id="A0AAE0FPL3"/>
<protein>
    <submittedName>
        <fullName evidence="1">Uncharacterized protein</fullName>
    </submittedName>
</protein>